<dbReference type="OMA" id="NNYKRAM"/>
<dbReference type="Pfam" id="PF13460">
    <property type="entry name" value="NAD_binding_10"/>
    <property type="match status" value="1"/>
</dbReference>
<dbReference type="PANTHER" id="PTHR43355">
    <property type="entry name" value="FLAVIN REDUCTASE (NADPH)"/>
    <property type="match status" value="1"/>
</dbReference>
<dbReference type="InterPro" id="IPR051606">
    <property type="entry name" value="Polyketide_Oxido-like"/>
</dbReference>
<evidence type="ECO:0000313" key="4">
    <source>
        <dbReference type="Proteomes" id="UP000070544"/>
    </source>
</evidence>
<dbReference type="SUPFAM" id="SSF51735">
    <property type="entry name" value="NAD(P)-binding Rossmann-fold domains"/>
    <property type="match status" value="1"/>
</dbReference>
<protein>
    <recommendedName>
        <fullName evidence="2">NAD(P)-binding domain-containing protein</fullName>
    </recommendedName>
</protein>
<dbReference type="OrthoDB" id="10254221at2759"/>
<dbReference type="GO" id="GO:0016646">
    <property type="term" value="F:oxidoreductase activity, acting on the CH-NH group of donors, NAD or NADP as acceptor"/>
    <property type="evidence" value="ECO:0007669"/>
    <property type="project" value="TreeGrafter"/>
</dbReference>
<feature type="domain" description="NAD(P)-binding" evidence="2">
    <location>
        <begin position="11"/>
        <end position="218"/>
    </location>
</feature>
<reference evidence="3 4" key="1">
    <citation type="journal article" date="2015" name="Genome Biol. Evol.">
        <title>Phylogenomic analyses indicate that early fungi evolved digesting cell walls of algal ancestors of land plants.</title>
        <authorList>
            <person name="Chang Y."/>
            <person name="Wang S."/>
            <person name="Sekimoto S."/>
            <person name="Aerts A.L."/>
            <person name="Choi C."/>
            <person name="Clum A."/>
            <person name="LaButti K.M."/>
            <person name="Lindquist E.A."/>
            <person name="Yee Ngan C."/>
            <person name="Ohm R.A."/>
            <person name="Salamov A.A."/>
            <person name="Grigoriev I.V."/>
            <person name="Spatafora J.W."/>
            <person name="Berbee M.L."/>
        </authorList>
    </citation>
    <scope>NUCLEOTIDE SEQUENCE [LARGE SCALE GENOMIC DNA]</scope>
    <source>
        <strain evidence="3 4">JEL478</strain>
    </source>
</reference>
<organism evidence="3 4">
    <name type="scientific">Gonapodya prolifera (strain JEL478)</name>
    <name type="common">Monoblepharis prolifera</name>
    <dbReference type="NCBI Taxonomy" id="1344416"/>
    <lineage>
        <taxon>Eukaryota</taxon>
        <taxon>Fungi</taxon>
        <taxon>Fungi incertae sedis</taxon>
        <taxon>Chytridiomycota</taxon>
        <taxon>Chytridiomycota incertae sedis</taxon>
        <taxon>Monoblepharidomycetes</taxon>
        <taxon>Monoblepharidales</taxon>
        <taxon>Gonapodyaceae</taxon>
        <taxon>Gonapodya</taxon>
    </lineage>
</organism>
<dbReference type="Proteomes" id="UP000070544">
    <property type="component" value="Unassembled WGS sequence"/>
</dbReference>
<dbReference type="PANTHER" id="PTHR43355:SF2">
    <property type="entry name" value="FLAVIN REDUCTASE (NADPH)"/>
    <property type="match status" value="1"/>
</dbReference>
<keyword evidence="4" id="KW-1185">Reference proteome</keyword>
<comment type="similarity">
    <text evidence="1">Belongs to the avfA family.</text>
</comment>
<accession>A0A139APC3</accession>
<evidence type="ECO:0000259" key="2">
    <source>
        <dbReference type="Pfam" id="PF13460"/>
    </source>
</evidence>
<dbReference type="InterPro" id="IPR036291">
    <property type="entry name" value="NAD(P)-bd_dom_sf"/>
</dbReference>
<dbReference type="EMBL" id="KQ965741">
    <property type="protein sequence ID" value="KXS18599.1"/>
    <property type="molecule type" value="Genomic_DNA"/>
</dbReference>
<dbReference type="STRING" id="1344416.A0A139APC3"/>
<gene>
    <name evidence="3" type="ORF">M427DRAFT_132556</name>
</gene>
<dbReference type="InterPro" id="IPR016040">
    <property type="entry name" value="NAD(P)-bd_dom"/>
</dbReference>
<evidence type="ECO:0000256" key="1">
    <source>
        <dbReference type="ARBA" id="ARBA00038376"/>
    </source>
</evidence>
<evidence type="ECO:0000313" key="3">
    <source>
        <dbReference type="EMBL" id="KXS18599.1"/>
    </source>
</evidence>
<name>A0A139APC3_GONPJ</name>
<dbReference type="Gene3D" id="3.40.50.720">
    <property type="entry name" value="NAD(P)-binding Rossmann-like Domain"/>
    <property type="match status" value="1"/>
</dbReference>
<dbReference type="AlphaFoldDB" id="A0A139APC3"/>
<proteinExistence type="inferred from homology"/>
<sequence length="235" mass="24871">MPDHTTVLLLGGTGPAGLITARVLLERGHRVVAYARNPVKFGDLAVTFPATFIPVQGSIEGPTVEHDLSSALLSFPDSPLSAVVSLLGPNTISWGGSYPFAAFYARILPVLKEKAVKRVMVLSTFSKWVDGDQFSLGRSLAVFLVTVVVPSAKKEMVAIADLFATSNLAKDIEWTVFRVGGVVDGDKGTVGAGYLGSPGFTWSITRTGIAAWVADEIESGSSEWVGKVPYICNVG</sequence>